<reference evidence="9" key="1">
    <citation type="journal article" date="2019" name="Int. J. Syst. Evol. Microbiol.">
        <title>The Global Catalogue of Microorganisms (GCM) 10K type strain sequencing project: providing services to taxonomists for standard genome sequencing and annotation.</title>
        <authorList>
            <consortium name="The Broad Institute Genomics Platform"/>
            <consortium name="The Broad Institute Genome Sequencing Center for Infectious Disease"/>
            <person name="Wu L."/>
            <person name="Ma J."/>
        </authorList>
    </citation>
    <scope>NUCLEOTIDE SEQUENCE [LARGE SCALE GENOMIC DNA]</scope>
    <source>
        <strain evidence="9">CCM 7526</strain>
    </source>
</reference>
<dbReference type="RefSeq" id="WP_378078359.1">
    <property type="nucleotide sequence ID" value="NZ_JBHTMK010000005.1"/>
</dbReference>
<keyword evidence="9" id="KW-1185">Reference proteome</keyword>
<dbReference type="InterPro" id="IPR004843">
    <property type="entry name" value="Calcineurin-like_PHP"/>
</dbReference>
<accession>A0ABW4A155</accession>
<evidence type="ECO:0000256" key="6">
    <source>
        <dbReference type="RuleBase" id="RU363069"/>
    </source>
</evidence>
<dbReference type="PANTHER" id="PTHR30337">
    <property type="entry name" value="COMPONENT OF ATP-DEPENDENT DSDNA EXONUCLEASE"/>
    <property type="match status" value="1"/>
</dbReference>
<protein>
    <recommendedName>
        <fullName evidence="2 6">Nuclease SbcCD subunit D</fullName>
    </recommendedName>
</protein>
<dbReference type="NCBIfam" id="TIGR00619">
    <property type="entry name" value="sbcd"/>
    <property type="match status" value="1"/>
</dbReference>
<dbReference type="GO" id="GO:0004527">
    <property type="term" value="F:exonuclease activity"/>
    <property type="evidence" value="ECO:0007669"/>
    <property type="project" value="UniProtKB-KW"/>
</dbReference>
<dbReference type="EMBL" id="JBHTMK010000005">
    <property type="protein sequence ID" value="MFD1364411.1"/>
    <property type="molecule type" value="Genomic_DNA"/>
</dbReference>
<dbReference type="InterPro" id="IPR050535">
    <property type="entry name" value="DNA_Repair-Maintenance_Comp"/>
</dbReference>
<evidence type="ECO:0000256" key="2">
    <source>
        <dbReference type="ARBA" id="ARBA00013365"/>
    </source>
</evidence>
<dbReference type="Pfam" id="PF00149">
    <property type="entry name" value="Metallophos"/>
    <property type="match status" value="1"/>
</dbReference>
<gene>
    <name evidence="6" type="primary">sbcD</name>
    <name evidence="8" type="ORF">ACFQ5G_03520</name>
</gene>
<comment type="similarity">
    <text evidence="1 6">Belongs to the SbcD family.</text>
</comment>
<dbReference type="CDD" id="cd00840">
    <property type="entry name" value="MPP_Mre11_N"/>
    <property type="match status" value="1"/>
</dbReference>
<name>A0ABW4A155_9ACTN</name>
<evidence type="ECO:0000313" key="9">
    <source>
        <dbReference type="Proteomes" id="UP001597183"/>
    </source>
</evidence>
<evidence type="ECO:0000256" key="4">
    <source>
        <dbReference type="ARBA" id="ARBA00022801"/>
    </source>
</evidence>
<dbReference type="PANTHER" id="PTHR30337:SF0">
    <property type="entry name" value="NUCLEASE SBCCD SUBUNIT D"/>
    <property type="match status" value="1"/>
</dbReference>
<keyword evidence="3 6" id="KW-0540">Nuclease</keyword>
<keyword evidence="6" id="KW-0233">DNA recombination</keyword>
<keyword evidence="4 6" id="KW-0378">Hydrolase</keyword>
<dbReference type="Gene3D" id="3.60.21.10">
    <property type="match status" value="1"/>
</dbReference>
<evidence type="ECO:0000256" key="1">
    <source>
        <dbReference type="ARBA" id="ARBA00010555"/>
    </source>
</evidence>
<keyword evidence="5 6" id="KW-0269">Exonuclease</keyword>
<dbReference type="InterPro" id="IPR004593">
    <property type="entry name" value="SbcD"/>
</dbReference>
<evidence type="ECO:0000256" key="5">
    <source>
        <dbReference type="ARBA" id="ARBA00022839"/>
    </source>
</evidence>
<dbReference type="InterPro" id="IPR041796">
    <property type="entry name" value="Mre11_N"/>
</dbReference>
<evidence type="ECO:0000259" key="7">
    <source>
        <dbReference type="Pfam" id="PF00149"/>
    </source>
</evidence>
<comment type="caution">
    <text evidence="8">The sequence shown here is derived from an EMBL/GenBank/DDBJ whole genome shotgun (WGS) entry which is preliminary data.</text>
</comment>
<sequence>MFKILHTSDWHLGRTTWGHTRHPDHEAVLAEIIAIATAEQPDLILISGDLFDQQRPPVQAMKLATEVLRALAVIAPVMVISGNHDSPLLLDWLNDLLRHGDRIHIIADPDAVRAGTIHRIAAAGGGRIHVAALPFITANRLVNVHHDPAERRKAYAEHIGDLQHALLRRLHEDFDPATDVSVFTAHQYLAGSIPARTENPNHTCDFYATDPQHIPAVDYAAFGHIHKPQDLPGSRVTGAYAGSPIQLDFGEVGEDKSIVIAELQPGAPTRIRRVPLHAGRRLEKPTGTLEELTAVAATITDQIVRIAVNTPSHDANLSRRIRELFPHATIVDIDENADDRKLELITSQTPPGGEPDNLTMFSTYLAQHGTRTAPAEHVVDLFSTLLHHAGDEQPPALDAETLLADDLSSFALPADEEPAA</sequence>
<feature type="domain" description="Calcineurin-like phosphoesterase" evidence="7">
    <location>
        <begin position="2"/>
        <end position="228"/>
    </location>
</feature>
<organism evidence="8 9">
    <name type="scientific">Actinoplanes sichuanensis</name>
    <dbReference type="NCBI Taxonomy" id="512349"/>
    <lineage>
        <taxon>Bacteria</taxon>
        <taxon>Bacillati</taxon>
        <taxon>Actinomycetota</taxon>
        <taxon>Actinomycetes</taxon>
        <taxon>Micromonosporales</taxon>
        <taxon>Micromonosporaceae</taxon>
        <taxon>Actinoplanes</taxon>
    </lineage>
</organism>
<evidence type="ECO:0000313" key="8">
    <source>
        <dbReference type="EMBL" id="MFD1364411.1"/>
    </source>
</evidence>
<keyword evidence="6" id="KW-0255">Endonuclease</keyword>
<dbReference type="InterPro" id="IPR029052">
    <property type="entry name" value="Metallo-depent_PP-like"/>
</dbReference>
<dbReference type="Proteomes" id="UP001597183">
    <property type="component" value="Unassembled WGS sequence"/>
</dbReference>
<keyword evidence="6" id="KW-0235">DNA replication</keyword>
<comment type="subunit">
    <text evidence="6">Heterodimer of SbcC and SbcD.</text>
</comment>
<comment type="function">
    <text evidence="6">SbcCD cleaves DNA hairpin structures. These structures can inhibit DNA replication and are intermediates in certain DNA recombination reactions. The complex acts as a 3'-&gt;5' double strand exonuclease that can open hairpins. It also has a 5' single-strand endonuclease activity.</text>
</comment>
<dbReference type="SUPFAM" id="SSF56300">
    <property type="entry name" value="Metallo-dependent phosphatases"/>
    <property type="match status" value="1"/>
</dbReference>
<proteinExistence type="inferred from homology"/>
<evidence type="ECO:0000256" key="3">
    <source>
        <dbReference type="ARBA" id="ARBA00022722"/>
    </source>
</evidence>